<evidence type="ECO:0000256" key="2">
    <source>
        <dbReference type="ARBA" id="ARBA00023445"/>
    </source>
</evidence>
<dbReference type="InterPro" id="IPR036291">
    <property type="entry name" value="NAD(P)-bd_dom_sf"/>
</dbReference>
<evidence type="ECO:0000313" key="5">
    <source>
        <dbReference type="Proteomes" id="UP000077266"/>
    </source>
</evidence>
<organism evidence="4 5">
    <name type="scientific">Exidia glandulosa HHB12029</name>
    <dbReference type="NCBI Taxonomy" id="1314781"/>
    <lineage>
        <taxon>Eukaryota</taxon>
        <taxon>Fungi</taxon>
        <taxon>Dikarya</taxon>
        <taxon>Basidiomycota</taxon>
        <taxon>Agaricomycotina</taxon>
        <taxon>Agaricomycetes</taxon>
        <taxon>Auriculariales</taxon>
        <taxon>Exidiaceae</taxon>
        <taxon>Exidia</taxon>
    </lineage>
</organism>
<dbReference type="AlphaFoldDB" id="A0A165N376"/>
<dbReference type="SUPFAM" id="SSF51735">
    <property type="entry name" value="NAD(P)-binding Rossmann-fold domains"/>
    <property type="match status" value="1"/>
</dbReference>
<evidence type="ECO:0000259" key="3">
    <source>
        <dbReference type="Pfam" id="PF01370"/>
    </source>
</evidence>
<dbReference type="PANTHER" id="PTHR10366:SF564">
    <property type="entry name" value="STEROL-4-ALPHA-CARBOXYLATE 3-DEHYDROGENASE, DECARBOXYLATING"/>
    <property type="match status" value="1"/>
</dbReference>
<evidence type="ECO:0000313" key="4">
    <source>
        <dbReference type="EMBL" id="KZW00143.1"/>
    </source>
</evidence>
<dbReference type="Gene3D" id="3.40.50.720">
    <property type="entry name" value="NAD(P)-binding Rossmann-like Domain"/>
    <property type="match status" value="1"/>
</dbReference>
<keyword evidence="1" id="KW-0560">Oxidoreductase</keyword>
<reference evidence="4 5" key="1">
    <citation type="journal article" date="2016" name="Mol. Biol. Evol.">
        <title>Comparative Genomics of Early-Diverging Mushroom-Forming Fungi Provides Insights into the Origins of Lignocellulose Decay Capabilities.</title>
        <authorList>
            <person name="Nagy L.G."/>
            <person name="Riley R."/>
            <person name="Tritt A."/>
            <person name="Adam C."/>
            <person name="Daum C."/>
            <person name="Floudas D."/>
            <person name="Sun H."/>
            <person name="Yadav J.S."/>
            <person name="Pangilinan J."/>
            <person name="Larsson K.H."/>
            <person name="Matsuura K."/>
            <person name="Barry K."/>
            <person name="Labutti K."/>
            <person name="Kuo R."/>
            <person name="Ohm R.A."/>
            <person name="Bhattacharya S.S."/>
            <person name="Shirouzu T."/>
            <person name="Yoshinaga Y."/>
            <person name="Martin F.M."/>
            <person name="Grigoriev I.V."/>
            <person name="Hibbett D.S."/>
        </authorList>
    </citation>
    <scope>NUCLEOTIDE SEQUENCE [LARGE SCALE GENOMIC DNA]</scope>
    <source>
        <strain evidence="4 5">HHB12029</strain>
    </source>
</reference>
<dbReference type="STRING" id="1314781.A0A165N376"/>
<dbReference type="Proteomes" id="UP000077266">
    <property type="component" value="Unassembled WGS sequence"/>
</dbReference>
<dbReference type="OrthoDB" id="2735536at2759"/>
<dbReference type="InterPro" id="IPR050425">
    <property type="entry name" value="NAD(P)_dehydrat-like"/>
</dbReference>
<protein>
    <submittedName>
        <fullName evidence="4">NAD(P)-binding protein</fullName>
    </submittedName>
</protein>
<dbReference type="PANTHER" id="PTHR10366">
    <property type="entry name" value="NAD DEPENDENT EPIMERASE/DEHYDRATASE"/>
    <property type="match status" value="1"/>
</dbReference>
<feature type="domain" description="NAD-dependent epimerase/dehydratase" evidence="3">
    <location>
        <begin position="7"/>
        <end position="269"/>
    </location>
</feature>
<keyword evidence="5" id="KW-1185">Reference proteome</keyword>
<sequence length="347" mass="37608">MSISATVLVTGANGFIATWLVGDLLQKGYTVRAAVRSDSKAKHLRESFGGTYGGKLSFVFVGNMVEDGAWDEAVKGVDAIVHMASPVGLHAVEPSEYIDPAVKGATGILESALKHAGAQLKRVVITSSCAAVLDFSTVIANPNDDTWNERVVRECEEKGREADPLSKYSASKVLAEKAVWKFYETHKTGISWDITTLCPPWVFGPSHERITKLDDLPPSGRYLYDAIVAGSILGGLPSTTTPGHGFIDVRDVSLAHVRALETPAAGGERILIVAGSPWVWQDFIDAANALNPQPYTKRPLNKGDQNGEKKGTITFDTSKERRILGLRFRTMEEIVRDMLVSWAQGGI</sequence>
<dbReference type="EMBL" id="KV425903">
    <property type="protein sequence ID" value="KZW00143.1"/>
    <property type="molecule type" value="Genomic_DNA"/>
</dbReference>
<gene>
    <name evidence="4" type="ORF">EXIGLDRAFT_722715</name>
</gene>
<evidence type="ECO:0000256" key="1">
    <source>
        <dbReference type="ARBA" id="ARBA00023002"/>
    </source>
</evidence>
<accession>A0A165N376</accession>
<dbReference type="InParanoid" id="A0A165N376"/>
<comment type="similarity">
    <text evidence="2">Belongs to the NAD(P)-dependent epimerase/dehydratase family. Dihydroflavonol-4-reductase subfamily.</text>
</comment>
<proteinExistence type="inferred from homology"/>
<dbReference type="Pfam" id="PF01370">
    <property type="entry name" value="Epimerase"/>
    <property type="match status" value="1"/>
</dbReference>
<name>A0A165N376_EXIGL</name>
<dbReference type="InterPro" id="IPR001509">
    <property type="entry name" value="Epimerase_deHydtase"/>
</dbReference>
<dbReference type="GO" id="GO:0016616">
    <property type="term" value="F:oxidoreductase activity, acting on the CH-OH group of donors, NAD or NADP as acceptor"/>
    <property type="evidence" value="ECO:0007669"/>
    <property type="project" value="TreeGrafter"/>
</dbReference>